<evidence type="ECO:0000256" key="13">
    <source>
        <dbReference type="ARBA" id="ARBA00055883"/>
    </source>
</evidence>
<evidence type="ECO:0000256" key="7">
    <source>
        <dbReference type="ARBA" id="ARBA00022917"/>
    </source>
</evidence>
<dbReference type="InterPro" id="IPR009008">
    <property type="entry name" value="Val/Leu/Ile-tRNA-synth_edit"/>
</dbReference>
<feature type="domain" description="Methionyl/Valyl/Leucyl/Isoleucyl-tRNA synthetase anticodon-binding" evidence="17">
    <location>
        <begin position="726"/>
        <end position="842"/>
    </location>
</feature>
<gene>
    <name evidence="18" type="primary">Iars2</name>
    <name evidence="18" type="ORF">CENBEN_R11579</name>
</gene>
<evidence type="ECO:0000256" key="3">
    <source>
        <dbReference type="ARBA" id="ARBA00013165"/>
    </source>
</evidence>
<dbReference type="FunFam" id="1.10.10.830:FF:000002">
    <property type="entry name" value="Isoleucine--tRNA ligase, mitochondrial"/>
    <property type="match status" value="1"/>
</dbReference>
<evidence type="ECO:0000256" key="10">
    <source>
        <dbReference type="ARBA" id="ARBA00023146"/>
    </source>
</evidence>
<reference evidence="18 19" key="1">
    <citation type="submission" date="2020-02" db="EMBL/GenBank/DDBJ databases">
        <title>Bird 10,000 Genomes (B10K) Project - Family phase.</title>
        <authorList>
            <person name="Zhang G."/>
        </authorList>
    </citation>
    <scope>NUCLEOTIDE SEQUENCE [LARGE SCALE GENOMIC DNA]</scope>
    <source>
        <strain evidence="18">B10K-DU-017-21</strain>
    </source>
</reference>
<evidence type="ECO:0000256" key="1">
    <source>
        <dbReference type="ARBA" id="ARBA00004305"/>
    </source>
</evidence>
<dbReference type="InterPro" id="IPR001412">
    <property type="entry name" value="aa-tRNA-synth_I_CS"/>
</dbReference>
<dbReference type="GO" id="GO:0000049">
    <property type="term" value="F:tRNA binding"/>
    <property type="evidence" value="ECO:0007669"/>
    <property type="project" value="InterPro"/>
</dbReference>
<dbReference type="InterPro" id="IPR033708">
    <property type="entry name" value="Anticodon_Ile_BEm"/>
</dbReference>
<dbReference type="GO" id="GO:0005759">
    <property type="term" value="C:mitochondrial matrix"/>
    <property type="evidence" value="ECO:0007669"/>
    <property type="project" value="UniProtKB-SubCell"/>
</dbReference>
<dbReference type="InterPro" id="IPR050081">
    <property type="entry name" value="Ile-tRNA_ligase"/>
</dbReference>
<dbReference type="InterPro" id="IPR002300">
    <property type="entry name" value="aa-tRNA-synth_Ia"/>
</dbReference>
<comment type="caution">
    <text evidence="18">The sequence shown here is derived from an EMBL/GenBank/DDBJ whole genome shotgun (WGS) entry which is preliminary data.</text>
</comment>
<dbReference type="SUPFAM" id="SSF47323">
    <property type="entry name" value="Anticodon-binding domain of a subclass of class I aminoacyl-tRNA synthetases"/>
    <property type="match status" value="1"/>
</dbReference>
<dbReference type="InterPro" id="IPR002301">
    <property type="entry name" value="Ile-tRNA-ligase"/>
</dbReference>
<dbReference type="PROSITE" id="PS00178">
    <property type="entry name" value="AA_TRNA_LIGASE_I"/>
    <property type="match status" value="1"/>
</dbReference>
<dbReference type="NCBIfam" id="TIGR00392">
    <property type="entry name" value="ileS"/>
    <property type="match status" value="1"/>
</dbReference>
<dbReference type="Pfam" id="PF00133">
    <property type="entry name" value="tRNA-synt_1"/>
    <property type="match status" value="1"/>
</dbReference>
<dbReference type="PANTHER" id="PTHR42765">
    <property type="entry name" value="SOLEUCYL-TRNA SYNTHETASE"/>
    <property type="match status" value="1"/>
</dbReference>
<feature type="non-terminal residue" evidence="18">
    <location>
        <position position="985"/>
    </location>
</feature>
<protein>
    <recommendedName>
        <fullName evidence="14">Isoleucine--tRNA ligase, mitochondrial</fullName>
        <ecNumber evidence="3">6.1.1.5</ecNumber>
    </recommendedName>
    <alternativeName>
        <fullName evidence="11">Isoleucyl-tRNA synthetase</fullName>
    </alternativeName>
</protein>
<keyword evidence="4 15" id="KW-0436">Ligase</keyword>
<dbReference type="EC" id="6.1.1.5" evidence="3"/>
<dbReference type="FunFam" id="3.90.740.10:FF:000009">
    <property type="entry name" value="Isoleucyl-tRNA synthetase 2, mitochondrial"/>
    <property type="match status" value="1"/>
</dbReference>
<dbReference type="SUPFAM" id="SSF50677">
    <property type="entry name" value="ValRS/IleRS/LeuRS editing domain"/>
    <property type="match status" value="1"/>
</dbReference>
<keyword evidence="7 15" id="KW-0648">Protein biosynthesis</keyword>
<dbReference type="GO" id="GO:0005524">
    <property type="term" value="F:ATP binding"/>
    <property type="evidence" value="ECO:0007669"/>
    <property type="project" value="UniProtKB-KW"/>
</dbReference>
<evidence type="ECO:0000256" key="12">
    <source>
        <dbReference type="ARBA" id="ARBA00051282"/>
    </source>
</evidence>
<keyword evidence="6 15" id="KW-0067">ATP-binding</keyword>
<evidence type="ECO:0000259" key="17">
    <source>
        <dbReference type="Pfam" id="PF08264"/>
    </source>
</evidence>
<dbReference type="FunFam" id="3.40.50.620:FF:000152">
    <property type="entry name" value="Isoleucine--tRNA ligase"/>
    <property type="match status" value="1"/>
</dbReference>
<dbReference type="GO" id="GO:0004822">
    <property type="term" value="F:isoleucine-tRNA ligase activity"/>
    <property type="evidence" value="ECO:0007669"/>
    <property type="project" value="UniProtKB-EC"/>
</dbReference>
<evidence type="ECO:0000256" key="5">
    <source>
        <dbReference type="ARBA" id="ARBA00022741"/>
    </source>
</evidence>
<keyword evidence="5 15" id="KW-0547">Nucleotide-binding</keyword>
<keyword evidence="19" id="KW-1185">Reference proteome</keyword>
<dbReference type="FunFam" id="1.10.730.20:FF:000002">
    <property type="entry name" value="isoleucine--tRNA ligase, mitochondrial"/>
    <property type="match status" value="1"/>
</dbReference>
<evidence type="ECO:0000256" key="15">
    <source>
        <dbReference type="RuleBase" id="RU363035"/>
    </source>
</evidence>
<feature type="non-terminal residue" evidence="18">
    <location>
        <position position="1"/>
    </location>
</feature>
<evidence type="ECO:0000259" key="16">
    <source>
        <dbReference type="Pfam" id="PF00133"/>
    </source>
</evidence>
<evidence type="ECO:0000313" key="18">
    <source>
        <dbReference type="EMBL" id="NXX89554.1"/>
    </source>
</evidence>
<comment type="catalytic activity">
    <reaction evidence="12">
        <text>tRNA(Ile) + L-isoleucine + ATP = L-isoleucyl-tRNA(Ile) + AMP + diphosphate</text>
        <dbReference type="Rhea" id="RHEA:11060"/>
        <dbReference type="Rhea" id="RHEA-COMP:9666"/>
        <dbReference type="Rhea" id="RHEA-COMP:9695"/>
        <dbReference type="ChEBI" id="CHEBI:30616"/>
        <dbReference type="ChEBI" id="CHEBI:33019"/>
        <dbReference type="ChEBI" id="CHEBI:58045"/>
        <dbReference type="ChEBI" id="CHEBI:78442"/>
        <dbReference type="ChEBI" id="CHEBI:78528"/>
        <dbReference type="ChEBI" id="CHEBI:456215"/>
        <dbReference type="EC" id="6.1.1.5"/>
    </reaction>
    <physiologicalReaction direction="left-to-right" evidence="12">
        <dbReference type="Rhea" id="RHEA:11061"/>
    </physiologicalReaction>
</comment>
<dbReference type="Pfam" id="PF08264">
    <property type="entry name" value="Anticodon_1"/>
    <property type="match status" value="1"/>
</dbReference>
<dbReference type="Gene3D" id="3.40.50.620">
    <property type="entry name" value="HUPs"/>
    <property type="match status" value="2"/>
</dbReference>
<evidence type="ECO:0000256" key="4">
    <source>
        <dbReference type="ARBA" id="ARBA00022598"/>
    </source>
</evidence>
<dbReference type="InterPro" id="IPR013155">
    <property type="entry name" value="M/V/L/I-tRNA-synth_anticd-bd"/>
</dbReference>
<proteinExistence type="inferred from homology"/>
<evidence type="ECO:0000256" key="2">
    <source>
        <dbReference type="ARBA" id="ARBA00005594"/>
    </source>
</evidence>
<evidence type="ECO:0000313" key="19">
    <source>
        <dbReference type="Proteomes" id="UP000632886"/>
    </source>
</evidence>
<dbReference type="GO" id="GO:0006428">
    <property type="term" value="P:isoleucyl-tRNA aminoacylation"/>
    <property type="evidence" value="ECO:0007669"/>
    <property type="project" value="InterPro"/>
</dbReference>
<comment type="function">
    <text evidence="13">Aminoacyl-tRNA synthetase that catalyzes the specific attachment of isoleucine to its cognate tRNA (tRNA(Ile)).</text>
</comment>
<feature type="domain" description="Aminoacyl-tRNA synthetase class Ia" evidence="16">
    <location>
        <begin position="70"/>
        <end position="678"/>
    </location>
</feature>
<evidence type="ECO:0000256" key="8">
    <source>
        <dbReference type="ARBA" id="ARBA00022946"/>
    </source>
</evidence>
<dbReference type="SUPFAM" id="SSF52374">
    <property type="entry name" value="Nucleotidylyl transferase"/>
    <property type="match status" value="1"/>
</dbReference>
<dbReference type="InterPro" id="IPR009080">
    <property type="entry name" value="tRNAsynth_Ia_anticodon-bd"/>
</dbReference>
<keyword evidence="10 15" id="KW-0030">Aminoacyl-tRNA synthetase</keyword>
<organism evidence="18 19">
    <name type="scientific">Centropus bengalensis</name>
    <name type="common">lesser coucal</name>
    <dbReference type="NCBI Taxonomy" id="1463675"/>
    <lineage>
        <taxon>Eukaryota</taxon>
        <taxon>Metazoa</taxon>
        <taxon>Chordata</taxon>
        <taxon>Craniata</taxon>
        <taxon>Vertebrata</taxon>
        <taxon>Euteleostomi</taxon>
        <taxon>Archelosauria</taxon>
        <taxon>Archosauria</taxon>
        <taxon>Dinosauria</taxon>
        <taxon>Saurischia</taxon>
        <taxon>Theropoda</taxon>
        <taxon>Coelurosauria</taxon>
        <taxon>Aves</taxon>
        <taxon>Neognathae</taxon>
        <taxon>Neoaves</taxon>
        <taxon>Otidimorphae</taxon>
        <taxon>Cuculiformes</taxon>
        <taxon>Centropidae</taxon>
        <taxon>Centropus</taxon>
    </lineage>
</organism>
<keyword evidence="9" id="KW-0496">Mitochondrion</keyword>
<dbReference type="PANTHER" id="PTHR42765:SF1">
    <property type="entry name" value="ISOLEUCINE--TRNA LIGASE, MITOCHONDRIAL"/>
    <property type="match status" value="1"/>
</dbReference>
<sequence>MLRAWRAPALARAGLRAGAASEASSRQDLPYRDTVLLPRSRFPAVLPGRLQPQAEQETQQKCGFLDLYAWQRQRKTKQEFCLHDGPPYANGDPHVGHALNKILKDIANRFHMMRGYKVHYVPGWDCHGLPIELKALSEVKGAENLSPMEIRQRAREFAEQAIEKQKSAFIRWGIMADWANCYHTFDPKYEANQLRVFYKMYDKGFIYRDYKPVFWSPSAKTALAEAELEYNEQHVSRSVYMKFPLLKSPPKLTSVIDGSSPASVLVWTTQPWTVPANQAVCYMPDSAYSIVKCTTTGEHFIVAADRVESTAAILDTQFEVVSTCKGVDLADGSCVHPTIPGRVSPLLPANHVTMTKGTGLVHTAPAHGMEDYSVASHHQLPTDSLVDEGGFFTEAAGPKLQNKNVLEEGNEAVIQMLKADGILLKEEKYVHSYPYDWRTKKPIIIRASKQWFVNTANVKATAQEVLKKVKVIPTSALNRMLEMLDRRTFWCISRQRCWGVPIPVFYQKSTGECLLNSESITDIIKIVEQQGTDAWWTLPIEQLLSKEAVAKAGGHDVLDYVKGQDVLDIWFDSGTSWAHVLEGAEQRADTYLEGKDQLGGWFQSSLLTSVAARKKAPYKTLVVHGFTLGEKGEKMSKSIGNVVDPDVVINGGEDHSKDPPYGADVLRWWVAESNVYTEVLVGPVVLSAARDDINKLRNTLRFMLGNMADFNPETDSIPASDMYIVDQYMLHLLQDYGSKVTEAYKEYDYSKVVRLLQAFCSRNLSNFYFSVIKDRLYCEEENDPKRRSCQTVLAHALDVVVRSFAPILPHLAEEVFQHLPYKTDSEGVFRTGWINASSAWKKPGIEEAIEGACAMRDSFLGSISGKNSLEYEVSIVIEPGLLFELMEALQAEETSSVSQLNEIMMASQTTLLSEQPKDTPADATVIKGTFLINLEGGDIREDSSYKVIALPIAKARCPRCRRYTSNSSSTPCPRCLNVLAGKGRT</sequence>
<dbReference type="PRINTS" id="PR00984">
    <property type="entry name" value="TRNASYNTHILE"/>
</dbReference>
<comment type="similarity">
    <text evidence="2 15">Belongs to the class-I aminoacyl-tRNA synthetase family.</text>
</comment>
<dbReference type="GO" id="GO:0032543">
    <property type="term" value="P:mitochondrial translation"/>
    <property type="evidence" value="ECO:0007669"/>
    <property type="project" value="TreeGrafter"/>
</dbReference>
<dbReference type="Gene3D" id="1.10.730.20">
    <property type="match status" value="1"/>
</dbReference>
<dbReference type="EMBL" id="WBNK01000098">
    <property type="protein sequence ID" value="NXX89554.1"/>
    <property type="molecule type" value="Genomic_DNA"/>
</dbReference>
<dbReference type="HAMAP" id="MF_02002">
    <property type="entry name" value="Ile_tRNA_synth_type1"/>
    <property type="match status" value="1"/>
</dbReference>
<evidence type="ECO:0000256" key="14">
    <source>
        <dbReference type="ARBA" id="ARBA00068280"/>
    </source>
</evidence>
<comment type="subcellular location">
    <subcellularLocation>
        <location evidence="1">Mitochondrion matrix</location>
    </subcellularLocation>
</comment>
<keyword evidence="8" id="KW-0809">Transit peptide</keyword>
<name>A0A852LLA4_9AVES</name>
<dbReference type="InterPro" id="IPR014729">
    <property type="entry name" value="Rossmann-like_a/b/a_fold"/>
</dbReference>
<evidence type="ECO:0000256" key="9">
    <source>
        <dbReference type="ARBA" id="ARBA00023128"/>
    </source>
</evidence>
<evidence type="ECO:0000256" key="6">
    <source>
        <dbReference type="ARBA" id="ARBA00022840"/>
    </source>
</evidence>
<dbReference type="GO" id="GO:0002161">
    <property type="term" value="F:aminoacyl-tRNA deacylase activity"/>
    <property type="evidence" value="ECO:0007669"/>
    <property type="project" value="InterPro"/>
</dbReference>
<dbReference type="Proteomes" id="UP000632886">
    <property type="component" value="Unassembled WGS sequence"/>
</dbReference>
<evidence type="ECO:0000256" key="11">
    <source>
        <dbReference type="ARBA" id="ARBA00032665"/>
    </source>
</evidence>
<dbReference type="Gene3D" id="1.10.10.830">
    <property type="entry name" value="Ile-tRNA synthetase CP2 domain-like"/>
    <property type="match status" value="1"/>
</dbReference>
<dbReference type="InterPro" id="IPR023585">
    <property type="entry name" value="Ile-tRNA-ligase_type1"/>
</dbReference>
<accession>A0A852LLA4</accession>
<dbReference type="CDD" id="cd07960">
    <property type="entry name" value="Anticodon_Ia_Ile_BEm"/>
    <property type="match status" value="1"/>
</dbReference>
<dbReference type="AlphaFoldDB" id="A0A852LLA4"/>